<dbReference type="VEuPathDB" id="ToxoDB:TGDOM2_252270"/>
<dbReference type="InterPro" id="IPR028364">
    <property type="entry name" value="Ribosomal_uL1/biogenesis"/>
</dbReference>
<dbReference type="Gene3D" id="3.30.190.20">
    <property type="match status" value="1"/>
</dbReference>
<dbReference type="GO" id="GO:0005840">
    <property type="term" value="C:ribosome"/>
    <property type="evidence" value="ECO:0007669"/>
    <property type="project" value="UniProtKB-KW"/>
</dbReference>
<proteinExistence type="inferred from homology"/>
<dbReference type="PANTHER" id="PTHR36427">
    <property type="entry name" value="54S RIBOSOMAL PROTEIN L1, MITOCHONDRIAL"/>
    <property type="match status" value="1"/>
</dbReference>
<dbReference type="Pfam" id="PF00687">
    <property type="entry name" value="Ribosomal_L1"/>
    <property type="match status" value="1"/>
</dbReference>
<name>A0A086JC09_TOXGO</name>
<evidence type="ECO:0000256" key="2">
    <source>
        <dbReference type="ARBA" id="ARBA00022980"/>
    </source>
</evidence>
<dbReference type="Proteomes" id="UP000028837">
    <property type="component" value="Unassembled WGS sequence"/>
</dbReference>
<feature type="compositionally biased region" description="Polar residues" evidence="4">
    <location>
        <begin position="62"/>
        <end position="81"/>
    </location>
</feature>
<dbReference type="AlphaFoldDB" id="A0A086JC09"/>
<reference evidence="5 6" key="1">
    <citation type="submission" date="2014-02" db="EMBL/GenBank/DDBJ databases">
        <authorList>
            <person name="Sibley D."/>
            <person name="Venepally P."/>
            <person name="Karamycheva S."/>
            <person name="Hadjithomas M."/>
            <person name="Khan A."/>
            <person name="Brunk B."/>
            <person name="Roos D."/>
            <person name="Caler E."/>
            <person name="Lorenzi H."/>
        </authorList>
    </citation>
    <scope>NUCLEOTIDE SEQUENCE [LARGE SCALE GENOMIC DNA]</scope>
    <source>
        <strain evidence="5 6">GAB2-2007-GAL-DOM2</strain>
    </source>
</reference>
<evidence type="ECO:0000256" key="3">
    <source>
        <dbReference type="ARBA" id="ARBA00023274"/>
    </source>
</evidence>
<dbReference type="SUPFAM" id="SSF56808">
    <property type="entry name" value="Ribosomal protein L1"/>
    <property type="match status" value="1"/>
</dbReference>
<evidence type="ECO:0000256" key="1">
    <source>
        <dbReference type="ARBA" id="ARBA00010531"/>
    </source>
</evidence>
<evidence type="ECO:0000256" key="4">
    <source>
        <dbReference type="SAM" id="MobiDB-lite"/>
    </source>
</evidence>
<dbReference type="InterPro" id="IPR023674">
    <property type="entry name" value="Ribosomal_uL1-like"/>
</dbReference>
<dbReference type="FunFam" id="3.40.50.790:FF:000001">
    <property type="entry name" value="50S ribosomal protein L1"/>
    <property type="match status" value="1"/>
</dbReference>
<dbReference type="Gene3D" id="3.40.50.790">
    <property type="match status" value="1"/>
</dbReference>
<dbReference type="OrthoDB" id="767661at2759"/>
<keyword evidence="3" id="KW-0687">Ribonucleoprotein</keyword>
<keyword evidence="2 5" id="KW-0689">Ribosomal protein</keyword>
<dbReference type="PANTHER" id="PTHR36427:SF3">
    <property type="entry name" value="LARGE RIBOSOMAL SUBUNIT PROTEIN UL1M"/>
    <property type="match status" value="1"/>
</dbReference>
<dbReference type="InterPro" id="IPR016095">
    <property type="entry name" value="Ribosomal_uL1_3-a/b-sand"/>
</dbReference>
<organism evidence="5 6">
    <name type="scientific">Toxoplasma gondii GAB2-2007-GAL-DOM2</name>
    <dbReference type="NCBI Taxonomy" id="1130820"/>
    <lineage>
        <taxon>Eukaryota</taxon>
        <taxon>Sar</taxon>
        <taxon>Alveolata</taxon>
        <taxon>Apicomplexa</taxon>
        <taxon>Conoidasida</taxon>
        <taxon>Coccidia</taxon>
        <taxon>Eucoccidiorida</taxon>
        <taxon>Eimeriorina</taxon>
        <taxon>Sarcocystidae</taxon>
        <taxon>Toxoplasma</taxon>
    </lineage>
</organism>
<evidence type="ECO:0000313" key="6">
    <source>
        <dbReference type="Proteomes" id="UP000028837"/>
    </source>
</evidence>
<evidence type="ECO:0000313" key="5">
    <source>
        <dbReference type="EMBL" id="KFG29677.1"/>
    </source>
</evidence>
<comment type="caution">
    <text evidence="5">The sequence shown here is derived from an EMBL/GenBank/DDBJ whole genome shotgun (WGS) entry which is preliminary data.</text>
</comment>
<feature type="region of interest" description="Disordered" evidence="4">
    <location>
        <begin position="165"/>
        <end position="192"/>
    </location>
</feature>
<feature type="region of interest" description="Disordered" evidence="4">
    <location>
        <begin position="60"/>
        <end position="123"/>
    </location>
</feature>
<dbReference type="EMBL" id="AHZU02001704">
    <property type="protein sequence ID" value="KFG29677.1"/>
    <property type="molecule type" value="Genomic_DNA"/>
</dbReference>
<dbReference type="GO" id="GO:1990904">
    <property type="term" value="C:ribonucleoprotein complex"/>
    <property type="evidence" value="ECO:0007669"/>
    <property type="project" value="UniProtKB-KW"/>
</dbReference>
<accession>A0A086JC09</accession>
<dbReference type="CDD" id="cd00403">
    <property type="entry name" value="Ribosomal_L1"/>
    <property type="match status" value="1"/>
</dbReference>
<protein>
    <submittedName>
        <fullName evidence="5">L1P family of ribosomal protein</fullName>
    </submittedName>
</protein>
<sequence length="607" mass="65459">MLSIWRSFPGSVQGGELASLSTRSREVMWALHQRLSTEKRRAPASPSLELFPRDSAALEFQSPGSSRAPNAPNQCMQSPLHQQLPCATSPGPRSSLTADRDGGTRGAWVGSRLSETKSRGSGRRCLEFSATQGLFSRSLQETHASEDVLSERNWSVKAARCPFPGWTPGASTSPQTMTERRRSPEAATPASPFEKARMFSSLVLGAVASSPSSEGAACMSPFSPSSAFAASTKRGKRYIPFRTPRNPKSKHILATPPPLFAATALDAASLSLPADAHLTADDSGSLQCLQLSPFHAVRVFQAFLPLAPKRLADSEYPRFLGDTEPLFSATKTDDTLQKDEQAEAPMSPAPAFGDEALVYLTLNVAADLKRESVRGVCTLQHGVGSNVRLAVFCPDEEAPAMLALGADYAGVDALLPRIAKGWVGFDKTLAVASVMPKLLKVARVLGPRKLMPSPKSGTVVTNLSEAVRAVKRGETVEFRAEGDSGEVRIVVGRQDFEASQLLENIKCVVKEVLKARPRSSGARQDEATQAFARSFVWPPLHFVERRRRLLMEKNLLPAIPELAGGRARQQTTNADAFIVAGSLWAQGTPAIQMDPAQLLPSSVGYYR</sequence>
<comment type="similarity">
    <text evidence="1">Belongs to the universal ribosomal protein uL1 family.</text>
</comment>
<gene>
    <name evidence="5" type="ORF">TGDOM2_252270</name>
</gene>